<reference evidence="6" key="1">
    <citation type="journal article" date="2021" name="J Fungi (Basel)">
        <title>Virulence traits and population genomics of the black yeast Aureobasidium melanogenum.</title>
        <authorList>
            <person name="Cernosa A."/>
            <person name="Sun X."/>
            <person name="Gostincar C."/>
            <person name="Fang C."/>
            <person name="Gunde-Cimerman N."/>
            <person name="Song Z."/>
        </authorList>
    </citation>
    <scope>NUCLEOTIDE SEQUENCE</scope>
    <source>
        <strain evidence="6">EXF-9298</strain>
    </source>
</reference>
<dbReference type="PANTHER" id="PTHR42877">
    <property type="entry name" value="L-ORNITHINE N(5)-MONOOXYGENASE-RELATED"/>
    <property type="match status" value="1"/>
</dbReference>
<keyword evidence="4" id="KW-0560">Oxidoreductase</keyword>
<name>A0A9P8FS72_AURME</name>
<evidence type="ECO:0000256" key="2">
    <source>
        <dbReference type="ARBA" id="ARBA00022630"/>
    </source>
</evidence>
<feature type="non-terminal residue" evidence="6">
    <location>
        <position position="580"/>
    </location>
</feature>
<dbReference type="SUPFAM" id="SSF51905">
    <property type="entry name" value="FAD/NAD(P)-binding domain"/>
    <property type="match status" value="2"/>
</dbReference>
<dbReference type="Gene3D" id="3.50.50.60">
    <property type="entry name" value="FAD/NAD(P)-binding domain"/>
    <property type="match status" value="2"/>
</dbReference>
<feature type="transmembrane region" description="Helical" evidence="5">
    <location>
        <begin position="543"/>
        <end position="567"/>
    </location>
</feature>
<evidence type="ECO:0000256" key="4">
    <source>
        <dbReference type="ARBA" id="ARBA00023002"/>
    </source>
</evidence>
<keyword evidence="3" id="KW-0274">FAD</keyword>
<evidence type="ECO:0000256" key="1">
    <source>
        <dbReference type="ARBA" id="ARBA00010139"/>
    </source>
</evidence>
<gene>
    <name evidence="6" type="ORF">KCU98_g8769</name>
</gene>
<accession>A0A9P8FS72</accession>
<dbReference type="GO" id="GO:0050661">
    <property type="term" value="F:NADP binding"/>
    <property type="evidence" value="ECO:0007669"/>
    <property type="project" value="InterPro"/>
</dbReference>
<keyword evidence="2" id="KW-0285">Flavoprotein</keyword>
<keyword evidence="7" id="KW-1185">Reference proteome</keyword>
<dbReference type="InterPro" id="IPR036188">
    <property type="entry name" value="FAD/NAD-bd_sf"/>
</dbReference>
<dbReference type="EMBL" id="JAHFXS010001127">
    <property type="protein sequence ID" value="KAG9979458.1"/>
    <property type="molecule type" value="Genomic_DNA"/>
</dbReference>
<evidence type="ECO:0000256" key="3">
    <source>
        <dbReference type="ARBA" id="ARBA00022827"/>
    </source>
</evidence>
<comment type="caution">
    <text evidence="6">The sequence shown here is derived from an EMBL/GenBank/DDBJ whole genome shotgun (WGS) entry which is preliminary data.</text>
</comment>
<keyword evidence="5" id="KW-1133">Transmembrane helix</keyword>
<comment type="similarity">
    <text evidence="1">Belongs to the FAD-binding monooxygenase family.</text>
</comment>
<evidence type="ECO:0000313" key="7">
    <source>
        <dbReference type="Proteomes" id="UP000729357"/>
    </source>
</evidence>
<dbReference type="InterPro" id="IPR051209">
    <property type="entry name" value="FAD-bind_Monooxygenase_sf"/>
</dbReference>
<keyword evidence="5" id="KW-0812">Transmembrane</keyword>
<protein>
    <submittedName>
        <fullName evidence="6">FAD/NAD(P)-binding domain-containing protein</fullName>
    </submittedName>
</protein>
<dbReference type="InterPro" id="IPR020946">
    <property type="entry name" value="Flavin_mOase-like"/>
</dbReference>
<organism evidence="6 7">
    <name type="scientific">Aureobasidium melanogenum</name>
    <name type="common">Aureobasidium pullulans var. melanogenum</name>
    <dbReference type="NCBI Taxonomy" id="46634"/>
    <lineage>
        <taxon>Eukaryota</taxon>
        <taxon>Fungi</taxon>
        <taxon>Dikarya</taxon>
        <taxon>Ascomycota</taxon>
        <taxon>Pezizomycotina</taxon>
        <taxon>Dothideomycetes</taxon>
        <taxon>Dothideomycetidae</taxon>
        <taxon>Dothideales</taxon>
        <taxon>Saccotheciaceae</taxon>
        <taxon>Aureobasidium</taxon>
    </lineage>
</organism>
<reference evidence="6" key="2">
    <citation type="submission" date="2021-08" db="EMBL/GenBank/DDBJ databases">
        <authorList>
            <person name="Gostincar C."/>
            <person name="Sun X."/>
            <person name="Song Z."/>
            <person name="Gunde-Cimerman N."/>
        </authorList>
    </citation>
    <scope>NUCLEOTIDE SEQUENCE</scope>
    <source>
        <strain evidence="6">EXF-9298</strain>
    </source>
</reference>
<dbReference type="GO" id="GO:0050660">
    <property type="term" value="F:flavin adenine dinucleotide binding"/>
    <property type="evidence" value="ECO:0007669"/>
    <property type="project" value="InterPro"/>
</dbReference>
<evidence type="ECO:0000256" key="5">
    <source>
        <dbReference type="SAM" id="Phobius"/>
    </source>
</evidence>
<keyword evidence="5" id="KW-0472">Membrane</keyword>
<sequence length="580" mass="65040">MSGDKPWPQVPIGNKDHANAAVVIIGAGISGMCTAIDLIKQNNCKNFIILEKSSGVGGTWHDNKYPGACCDVWSQLYSYSFAQNSDWTREYPGQEEILSYLMGVARQHNLYQHIRFNTTVENATWNDETKKWKIHVSTAKGSKDAEFNPEYDINADFLVSAVGQLNVPKWPGISGLKEFEGKVIHSARWDWSYDLKDKKIAVIGNGATAVQIIPEIAKVAKEVGIYQRTPNWLIPRMDAPIPSWTRSLFKYVPPLMWRKRALQMDFREGFYGIIGDSSSAGADEVRKYNQAMLDAAFPNDPKMQQKLRPNYNPGCKRIIISDDYYPSLALPHVSLHTDKISRITNTGIETEAAEHKDYDLIVLATGFETLDFMHPIQMRGYNNTSLSDIWSHGAKALYGITVSQMPNFGMLYGPNTNLGHNSIILMIEAQSRYINALISPVLAARKQNSALSIRPKEPRMQEYNQQLQSDLAKSAFADPNCQSWYKTDEGLITNNWSKNVIEYQEMVSTVDWDDYDIEGEGDGNKVLQDKKTQRIGRVREETVVSNGALGLIGVVSVAAVVAAGWVFKNGARHMSGLRVR</sequence>
<feature type="transmembrane region" description="Helical" evidence="5">
    <location>
        <begin position="20"/>
        <end position="39"/>
    </location>
</feature>
<dbReference type="Proteomes" id="UP000729357">
    <property type="component" value="Unassembled WGS sequence"/>
</dbReference>
<dbReference type="AlphaFoldDB" id="A0A9P8FS72"/>
<dbReference type="Pfam" id="PF00743">
    <property type="entry name" value="FMO-like"/>
    <property type="match status" value="1"/>
</dbReference>
<evidence type="ECO:0000313" key="6">
    <source>
        <dbReference type="EMBL" id="KAG9979458.1"/>
    </source>
</evidence>
<dbReference type="PANTHER" id="PTHR42877:SF4">
    <property type="entry name" value="FAD_NAD(P)-BINDING DOMAIN-CONTAINING PROTEIN-RELATED"/>
    <property type="match status" value="1"/>
</dbReference>
<dbReference type="GO" id="GO:0004499">
    <property type="term" value="F:N,N-dimethylaniline monooxygenase activity"/>
    <property type="evidence" value="ECO:0007669"/>
    <property type="project" value="InterPro"/>
</dbReference>
<proteinExistence type="inferred from homology"/>